<evidence type="ECO:0000256" key="7">
    <source>
        <dbReference type="SAM" id="Phobius"/>
    </source>
</evidence>
<dbReference type="PANTHER" id="PTHR43302">
    <property type="entry name" value="TRANSPORTER ARSB-RELATED"/>
    <property type="match status" value="1"/>
</dbReference>
<feature type="transmembrane region" description="Helical" evidence="7">
    <location>
        <begin position="555"/>
        <end position="575"/>
    </location>
</feature>
<dbReference type="OrthoDB" id="442352at2759"/>
<feature type="domain" description="Citrate transporter-like" evidence="8">
    <location>
        <begin position="102"/>
        <end position="492"/>
    </location>
</feature>
<dbReference type="Proteomes" id="UP000759537">
    <property type="component" value="Unassembled WGS sequence"/>
</dbReference>
<evidence type="ECO:0000259" key="8">
    <source>
        <dbReference type="Pfam" id="PF03600"/>
    </source>
</evidence>
<comment type="subcellular location">
    <subcellularLocation>
        <location evidence="1">Cell membrane</location>
        <topology evidence="1">Multi-pass membrane protein</topology>
    </subcellularLocation>
</comment>
<proteinExistence type="predicted"/>
<feature type="transmembrane region" description="Helical" evidence="7">
    <location>
        <begin position="465"/>
        <end position="487"/>
    </location>
</feature>
<keyword evidence="6 7" id="KW-0472">Membrane</keyword>
<accession>A0A9P5N0Y4</accession>
<gene>
    <name evidence="9" type="ORF">DFH94DRAFT_723445</name>
</gene>
<dbReference type="Pfam" id="PF03600">
    <property type="entry name" value="CitMHS"/>
    <property type="match status" value="1"/>
</dbReference>
<protein>
    <recommendedName>
        <fullName evidence="8">Citrate transporter-like domain-containing protein</fullName>
    </recommendedName>
</protein>
<feature type="transmembrane region" description="Helical" evidence="7">
    <location>
        <begin position="293"/>
        <end position="311"/>
    </location>
</feature>
<reference evidence="9" key="2">
    <citation type="journal article" date="2020" name="Nat. Commun.">
        <title>Large-scale genome sequencing of mycorrhizal fungi provides insights into the early evolution of symbiotic traits.</title>
        <authorList>
            <person name="Miyauchi S."/>
            <person name="Kiss E."/>
            <person name="Kuo A."/>
            <person name="Drula E."/>
            <person name="Kohler A."/>
            <person name="Sanchez-Garcia M."/>
            <person name="Morin E."/>
            <person name="Andreopoulos B."/>
            <person name="Barry K.W."/>
            <person name="Bonito G."/>
            <person name="Buee M."/>
            <person name="Carver A."/>
            <person name="Chen C."/>
            <person name="Cichocki N."/>
            <person name="Clum A."/>
            <person name="Culley D."/>
            <person name="Crous P.W."/>
            <person name="Fauchery L."/>
            <person name="Girlanda M."/>
            <person name="Hayes R.D."/>
            <person name="Keri Z."/>
            <person name="LaButti K."/>
            <person name="Lipzen A."/>
            <person name="Lombard V."/>
            <person name="Magnuson J."/>
            <person name="Maillard F."/>
            <person name="Murat C."/>
            <person name="Nolan M."/>
            <person name="Ohm R.A."/>
            <person name="Pangilinan J."/>
            <person name="Pereira M.F."/>
            <person name="Perotto S."/>
            <person name="Peter M."/>
            <person name="Pfister S."/>
            <person name="Riley R."/>
            <person name="Sitrit Y."/>
            <person name="Stielow J.B."/>
            <person name="Szollosi G."/>
            <person name="Zifcakova L."/>
            <person name="Stursova M."/>
            <person name="Spatafora J.W."/>
            <person name="Tedersoo L."/>
            <person name="Vaario L.M."/>
            <person name="Yamada A."/>
            <person name="Yan M."/>
            <person name="Wang P."/>
            <person name="Xu J."/>
            <person name="Bruns T."/>
            <person name="Baldrian P."/>
            <person name="Vilgalys R."/>
            <person name="Dunand C."/>
            <person name="Henrissat B."/>
            <person name="Grigoriev I.V."/>
            <person name="Hibbett D."/>
            <person name="Nagy L.G."/>
            <person name="Martin F.M."/>
        </authorList>
    </citation>
    <scope>NUCLEOTIDE SEQUENCE</scope>
    <source>
        <strain evidence="9">Prilba</strain>
    </source>
</reference>
<keyword evidence="5 7" id="KW-1133">Transmembrane helix</keyword>
<keyword evidence="4 7" id="KW-0812">Transmembrane</keyword>
<comment type="caution">
    <text evidence="9">The sequence shown here is derived from an EMBL/GenBank/DDBJ whole genome shotgun (WGS) entry which is preliminary data.</text>
</comment>
<feature type="transmembrane region" description="Helical" evidence="7">
    <location>
        <begin position="155"/>
        <end position="176"/>
    </location>
</feature>
<dbReference type="InterPro" id="IPR004680">
    <property type="entry name" value="Cit_transptr-like_dom"/>
</dbReference>
<feature type="transmembrane region" description="Helical" evidence="7">
    <location>
        <begin position="25"/>
        <end position="44"/>
    </location>
</feature>
<organism evidence="9 10">
    <name type="scientific">Russula ochroleuca</name>
    <dbReference type="NCBI Taxonomy" id="152965"/>
    <lineage>
        <taxon>Eukaryota</taxon>
        <taxon>Fungi</taxon>
        <taxon>Dikarya</taxon>
        <taxon>Basidiomycota</taxon>
        <taxon>Agaricomycotina</taxon>
        <taxon>Agaricomycetes</taxon>
        <taxon>Russulales</taxon>
        <taxon>Russulaceae</taxon>
        <taxon>Russula</taxon>
    </lineage>
</organism>
<keyword evidence="2" id="KW-0813">Transport</keyword>
<evidence type="ECO:0000256" key="3">
    <source>
        <dbReference type="ARBA" id="ARBA00022475"/>
    </source>
</evidence>
<dbReference type="AlphaFoldDB" id="A0A9P5N0Y4"/>
<reference evidence="9" key="1">
    <citation type="submission" date="2019-10" db="EMBL/GenBank/DDBJ databases">
        <authorList>
            <consortium name="DOE Joint Genome Institute"/>
            <person name="Kuo A."/>
            <person name="Miyauchi S."/>
            <person name="Kiss E."/>
            <person name="Drula E."/>
            <person name="Kohler A."/>
            <person name="Sanchez-Garcia M."/>
            <person name="Andreopoulos B."/>
            <person name="Barry K.W."/>
            <person name="Bonito G."/>
            <person name="Buee M."/>
            <person name="Carver A."/>
            <person name="Chen C."/>
            <person name="Cichocki N."/>
            <person name="Clum A."/>
            <person name="Culley D."/>
            <person name="Crous P.W."/>
            <person name="Fauchery L."/>
            <person name="Girlanda M."/>
            <person name="Hayes R."/>
            <person name="Keri Z."/>
            <person name="LaButti K."/>
            <person name="Lipzen A."/>
            <person name="Lombard V."/>
            <person name="Magnuson J."/>
            <person name="Maillard F."/>
            <person name="Morin E."/>
            <person name="Murat C."/>
            <person name="Nolan M."/>
            <person name="Ohm R."/>
            <person name="Pangilinan J."/>
            <person name="Pereira M."/>
            <person name="Perotto S."/>
            <person name="Peter M."/>
            <person name="Riley R."/>
            <person name="Sitrit Y."/>
            <person name="Stielow B."/>
            <person name="Szollosi G."/>
            <person name="Zifcakova L."/>
            <person name="Stursova M."/>
            <person name="Spatafora J.W."/>
            <person name="Tedersoo L."/>
            <person name="Vaario L.-M."/>
            <person name="Yamada A."/>
            <person name="Yan M."/>
            <person name="Wang P."/>
            <person name="Xu J."/>
            <person name="Bruns T."/>
            <person name="Baldrian P."/>
            <person name="Vilgalys R."/>
            <person name="Henrissat B."/>
            <person name="Grigoriev I.V."/>
            <person name="Hibbett D."/>
            <person name="Nagy L.G."/>
            <person name="Martin F.M."/>
        </authorList>
    </citation>
    <scope>NUCLEOTIDE SEQUENCE</scope>
    <source>
        <strain evidence="9">Prilba</strain>
    </source>
</reference>
<dbReference type="GO" id="GO:0055085">
    <property type="term" value="P:transmembrane transport"/>
    <property type="evidence" value="ECO:0007669"/>
    <property type="project" value="InterPro"/>
</dbReference>
<dbReference type="PANTHER" id="PTHR43302:SF5">
    <property type="entry name" value="TRANSPORTER ARSB-RELATED"/>
    <property type="match status" value="1"/>
</dbReference>
<evidence type="ECO:0000256" key="2">
    <source>
        <dbReference type="ARBA" id="ARBA00022448"/>
    </source>
</evidence>
<evidence type="ECO:0000256" key="5">
    <source>
        <dbReference type="ARBA" id="ARBA00022989"/>
    </source>
</evidence>
<feature type="transmembrane region" description="Helical" evidence="7">
    <location>
        <begin position="117"/>
        <end position="143"/>
    </location>
</feature>
<name>A0A9P5N0Y4_9AGAM</name>
<feature type="transmembrane region" description="Helical" evidence="7">
    <location>
        <begin position="76"/>
        <end position="97"/>
    </location>
</feature>
<evidence type="ECO:0000256" key="1">
    <source>
        <dbReference type="ARBA" id="ARBA00004651"/>
    </source>
</evidence>
<feature type="transmembrane region" description="Helical" evidence="7">
    <location>
        <begin position="427"/>
        <end position="453"/>
    </location>
</feature>
<feature type="transmembrane region" description="Helical" evidence="7">
    <location>
        <begin position="238"/>
        <end position="258"/>
    </location>
</feature>
<evidence type="ECO:0000313" key="9">
    <source>
        <dbReference type="EMBL" id="KAF8483677.1"/>
    </source>
</evidence>
<dbReference type="EMBL" id="WHVB01000004">
    <property type="protein sequence ID" value="KAF8483677.1"/>
    <property type="molecule type" value="Genomic_DNA"/>
</dbReference>
<feature type="transmembrane region" description="Helical" evidence="7">
    <location>
        <begin position="391"/>
        <end position="415"/>
    </location>
</feature>
<evidence type="ECO:0000256" key="6">
    <source>
        <dbReference type="ARBA" id="ARBA00023136"/>
    </source>
</evidence>
<evidence type="ECO:0000256" key="4">
    <source>
        <dbReference type="ARBA" id="ARBA00022692"/>
    </source>
</evidence>
<dbReference type="GO" id="GO:0005886">
    <property type="term" value="C:plasma membrane"/>
    <property type="evidence" value="ECO:0007669"/>
    <property type="project" value="UniProtKB-SubCell"/>
</dbReference>
<keyword evidence="10" id="KW-1185">Reference proteome</keyword>
<keyword evidence="3" id="KW-1003">Cell membrane</keyword>
<evidence type="ECO:0000313" key="10">
    <source>
        <dbReference type="Proteomes" id="UP000759537"/>
    </source>
</evidence>
<feature type="transmembrane region" description="Helical" evidence="7">
    <location>
        <begin position="507"/>
        <end position="534"/>
    </location>
</feature>
<sequence>MDSEEVYALCPNSIQLSNIADGRSILTLVVFFLSNIIVIFPFRIPLPRIVASTSHDVLVKFRILPRTSEPLRRPYLSVNFLSGPMISVLLLIAVKAINGAALKHGIVGTDGILPISIMALFISLAYLSISLDATGLLRFLAFWVAKKGGSSGRKLYFYLYLFFLVCAAVVGNDPVVLSGTTFLAYLTRVLGITPPTAWIFSQFAAVNMASAVLISSNPTNLVLSGAFSLSFVTYTSSVALPFLAAALIVYLYLSLVLFRSVEYIPPSIELPSGGVGDDGVGIDRPSAALIDKAGAIFGSILLMATLGALTGTSTVGIPVWQVAVPAAAMMLSHDLWRDWRCYRAHRAMAKEQAAEELSVPPTVHPEIELQDLPFSPSRPNSHTVRHSRRQLALSTVLSMWSHSLVQTFPTVYAVYRQLPLSLVPFAFLMFILVQGLTSQGWVAVFACWWGAWVDKTGVVGAAGGMLIGSGLLCNICGTNIGTTILLARMLQEWEAVKQPVATRVRYASVYGLALGSNYGAFTLAFSASLAGLLWRDMLRQKGIHVRQYHFAKLNMGTFMVASVASGVVLIGQTLVVHA</sequence>